<feature type="region of interest" description="Disordered" evidence="1">
    <location>
        <begin position="162"/>
        <end position="183"/>
    </location>
</feature>
<feature type="compositionally biased region" description="Basic and acidic residues" evidence="1">
    <location>
        <begin position="162"/>
        <end position="175"/>
    </location>
</feature>
<dbReference type="Pfam" id="PF00575">
    <property type="entry name" value="S1"/>
    <property type="match status" value="1"/>
</dbReference>
<reference evidence="4" key="1">
    <citation type="journal article" date="2019" name="Int. J. Syst. Evol. Microbiol.">
        <title>The Global Catalogue of Microorganisms (GCM) 10K type strain sequencing project: providing services to taxonomists for standard genome sequencing and annotation.</title>
        <authorList>
            <consortium name="The Broad Institute Genomics Platform"/>
            <consortium name="The Broad Institute Genome Sequencing Center for Infectious Disease"/>
            <person name="Wu L."/>
            <person name="Ma J."/>
        </authorList>
    </citation>
    <scope>NUCLEOTIDE SEQUENCE [LARGE SCALE GENOMIC DNA]</scope>
    <source>
        <strain evidence="4">CCM 8893</strain>
    </source>
</reference>
<feature type="compositionally biased region" description="Basic and acidic residues" evidence="1">
    <location>
        <begin position="111"/>
        <end position="122"/>
    </location>
</feature>
<dbReference type="RefSeq" id="WP_125576363.1">
    <property type="nucleotide sequence ID" value="NZ_JBHSSO010000067.1"/>
</dbReference>
<evidence type="ECO:0000259" key="2">
    <source>
        <dbReference type="PROSITE" id="PS50126"/>
    </source>
</evidence>
<accession>A0ABW1UAT0</accession>
<dbReference type="Proteomes" id="UP001596258">
    <property type="component" value="Unassembled WGS sequence"/>
</dbReference>
<evidence type="ECO:0000256" key="1">
    <source>
        <dbReference type="SAM" id="MobiDB-lite"/>
    </source>
</evidence>
<proteinExistence type="predicted"/>
<dbReference type="SMART" id="SM00316">
    <property type="entry name" value="S1"/>
    <property type="match status" value="1"/>
</dbReference>
<dbReference type="EMBL" id="JBHSSO010000067">
    <property type="protein sequence ID" value="MFC6290428.1"/>
    <property type="molecule type" value="Genomic_DNA"/>
</dbReference>
<dbReference type="PROSITE" id="PS50126">
    <property type="entry name" value="S1"/>
    <property type="match status" value="1"/>
</dbReference>
<feature type="domain" description="S1 motif" evidence="2">
    <location>
        <begin position="6"/>
        <end position="74"/>
    </location>
</feature>
<gene>
    <name evidence="3" type="ORF">ACFP1M_09620</name>
</gene>
<dbReference type="Gene3D" id="2.40.50.140">
    <property type="entry name" value="Nucleic acid-binding proteins"/>
    <property type="match status" value="1"/>
</dbReference>
<comment type="caution">
    <text evidence="3">The sequence shown here is derived from an EMBL/GenBank/DDBJ whole genome shotgun (WGS) entry which is preliminary data.</text>
</comment>
<feature type="compositionally biased region" description="Polar residues" evidence="1">
    <location>
        <begin position="123"/>
        <end position="135"/>
    </location>
</feature>
<name>A0ABW1UAT0_9LACO</name>
<dbReference type="InterPro" id="IPR050437">
    <property type="entry name" value="Ribos_protein_bS1-like"/>
</dbReference>
<keyword evidence="4" id="KW-1185">Reference proteome</keyword>
<evidence type="ECO:0000313" key="4">
    <source>
        <dbReference type="Proteomes" id="UP001596258"/>
    </source>
</evidence>
<dbReference type="SUPFAM" id="SSF50249">
    <property type="entry name" value="Nucleic acid-binding proteins"/>
    <property type="match status" value="1"/>
</dbReference>
<dbReference type="InterPro" id="IPR003029">
    <property type="entry name" value="S1_domain"/>
</dbReference>
<dbReference type="NCBIfam" id="NF006363">
    <property type="entry name" value="PRK08582.1"/>
    <property type="match status" value="1"/>
</dbReference>
<sequence>MAIEVGAKVTGKVSGITNFGAFVDLGDHKTGLVHISEISDGYVKDIHDVLSVGDEVTVKVLTVGNDGKIGLSIRKATDHPASERPHHNHNEHRENNHGGNREFHGNGGRGGENHGHGGRRFENNGSRPHHSSANGRFSGHHSAKHEESFDDLMSGFLKQSEDRLATIKRNTEGKRGGRGGRRS</sequence>
<dbReference type="InterPro" id="IPR012340">
    <property type="entry name" value="NA-bd_OB-fold"/>
</dbReference>
<protein>
    <submittedName>
        <fullName evidence="3">S1 domain-containing RNA-binding protein</fullName>
    </submittedName>
</protein>
<organism evidence="3 4">
    <name type="scientific">Levilactobacillus angrenensis</name>
    <dbReference type="NCBI Taxonomy" id="2486020"/>
    <lineage>
        <taxon>Bacteria</taxon>
        <taxon>Bacillati</taxon>
        <taxon>Bacillota</taxon>
        <taxon>Bacilli</taxon>
        <taxon>Lactobacillales</taxon>
        <taxon>Lactobacillaceae</taxon>
        <taxon>Levilactobacillus</taxon>
    </lineage>
</organism>
<dbReference type="PANTHER" id="PTHR10724">
    <property type="entry name" value="30S RIBOSOMAL PROTEIN S1"/>
    <property type="match status" value="1"/>
</dbReference>
<evidence type="ECO:0000313" key="3">
    <source>
        <dbReference type="EMBL" id="MFC6290428.1"/>
    </source>
</evidence>
<feature type="region of interest" description="Disordered" evidence="1">
    <location>
        <begin position="77"/>
        <end position="148"/>
    </location>
</feature>
<dbReference type="PANTHER" id="PTHR10724:SF10">
    <property type="entry name" value="S1 RNA-BINDING DOMAIN-CONTAINING PROTEIN 1"/>
    <property type="match status" value="1"/>
</dbReference>
<feature type="compositionally biased region" description="Basic and acidic residues" evidence="1">
    <location>
        <begin position="91"/>
        <end position="104"/>
    </location>
</feature>